<gene>
    <name evidence="1" type="ORF">CCAP1982_LOCUS2474</name>
</gene>
<comment type="caution">
    <text evidence="1">The sequence shown here is derived from an EMBL/GenBank/DDBJ whole genome shotgun (WGS) entry which is preliminary data.</text>
</comment>
<accession>A0A811U5N2</accession>
<sequence>MAAMATTTTTITATTTTTTAYCNISYDGVFLFLLGIIVNSKSIGSRFDNLLLHSK</sequence>
<keyword evidence="2" id="KW-1185">Reference proteome</keyword>
<dbReference type="EMBL" id="CAJHJT010000001">
    <property type="protein sequence ID" value="CAD6993668.1"/>
    <property type="molecule type" value="Genomic_DNA"/>
</dbReference>
<name>A0A811U5N2_CERCA</name>
<feature type="non-terminal residue" evidence="1">
    <location>
        <position position="55"/>
    </location>
</feature>
<proteinExistence type="predicted"/>
<dbReference type="AlphaFoldDB" id="A0A811U5N2"/>
<dbReference type="Proteomes" id="UP000606786">
    <property type="component" value="Unassembled WGS sequence"/>
</dbReference>
<evidence type="ECO:0000313" key="1">
    <source>
        <dbReference type="EMBL" id="CAD6993668.1"/>
    </source>
</evidence>
<evidence type="ECO:0000313" key="2">
    <source>
        <dbReference type="Proteomes" id="UP000606786"/>
    </source>
</evidence>
<protein>
    <submittedName>
        <fullName evidence="1">(Mediterranean fruit fly) hypothetical protein</fullName>
    </submittedName>
</protein>
<reference evidence="1" key="1">
    <citation type="submission" date="2020-11" db="EMBL/GenBank/DDBJ databases">
        <authorList>
            <person name="Whitehead M."/>
        </authorList>
    </citation>
    <scope>NUCLEOTIDE SEQUENCE</scope>
    <source>
        <strain evidence="1">EGII</strain>
    </source>
</reference>
<organism evidence="1 2">
    <name type="scientific">Ceratitis capitata</name>
    <name type="common">Mediterranean fruit fly</name>
    <name type="synonym">Tephritis capitata</name>
    <dbReference type="NCBI Taxonomy" id="7213"/>
    <lineage>
        <taxon>Eukaryota</taxon>
        <taxon>Metazoa</taxon>
        <taxon>Ecdysozoa</taxon>
        <taxon>Arthropoda</taxon>
        <taxon>Hexapoda</taxon>
        <taxon>Insecta</taxon>
        <taxon>Pterygota</taxon>
        <taxon>Neoptera</taxon>
        <taxon>Endopterygota</taxon>
        <taxon>Diptera</taxon>
        <taxon>Brachycera</taxon>
        <taxon>Muscomorpha</taxon>
        <taxon>Tephritoidea</taxon>
        <taxon>Tephritidae</taxon>
        <taxon>Ceratitis</taxon>
        <taxon>Ceratitis</taxon>
    </lineage>
</organism>